<dbReference type="InterPro" id="IPR052614">
    <property type="entry name" value="CFAP65"/>
</dbReference>
<protein>
    <submittedName>
        <fullName evidence="2">Choice-of-anchor D domain-containing protein</fullName>
    </submittedName>
</protein>
<proteinExistence type="predicted"/>
<accession>A0A5B8Y7X0</accession>
<dbReference type="OrthoDB" id="5382393at2"/>
<feature type="region of interest" description="Disordered" evidence="1">
    <location>
        <begin position="32"/>
        <end position="68"/>
    </location>
</feature>
<dbReference type="Gene3D" id="2.60.40.10">
    <property type="entry name" value="Immunoglobulins"/>
    <property type="match status" value="3"/>
</dbReference>
<accession>A0A4Y6PWG6</accession>
<dbReference type="PANTHER" id="PTHR46127:SF1">
    <property type="entry name" value="CILIA- AND FLAGELLA-ASSOCIATED PROTEIN 65"/>
    <property type="match status" value="1"/>
</dbReference>
<name>A0A4Y6PWG6_PERCE</name>
<dbReference type="PROSITE" id="PS51257">
    <property type="entry name" value="PROKAR_LIPOPROTEIN"/>
    <property type="match status" value="1"/>
</dbReference>
<gene>
    <name evidence="2" type="ORF">FIV42_17565</name>
</gene>
<organism evidence="2 3">
    <name type="scientific">Persicimonas caeni</name>
    <dbReference type="NCBI Taxonomy" id="2292766"/>
    <lineage>
        <taxon>Bacteria</taxon>
        <taxon>Deltaproteobacteria</taxon>
        <taxon>Bradymonadales</taxon>
        <taxon>Bradymonadaceae</taxon>
        <taxon>Persicimonas</taxon>
    </lineage>
</organism>
<evidence type="ECO:0000313" key="2">
    <source>
        <dbReference type="EMBL" id="QDG52479.1"/>
    </source>
</evidence>
<evidence type="ECO:0000313" key="3">
    <source>
        <dbReference type="Proteomes" id="UP000315995"/>
    </source>
</evidence>
<evidence type="ECO:0000256" key="1">
    <source>
        <dbReference type="SAM" id="MobiDB-lite"/>
    </source>
</evidence>
<dbReference type="EMBL" id="CP041186">
    <property type="protein sequence ID" value="QDG52479.1"/>
    <property type="molecule type" value="Genomic_DNA"/>
</dbReference>
<keyword evidence="3" id="KW-1185">Reference proteome</keyword>
<dbReference type="Proteomes" id="UP000315995">
    <property type="component" value="Chromosome"/>
</dbReference>
<dbReference type="AlphaFoldDB" id="A0A4Y6PWG6"/>
<reference evidence="2 3" key="1">
    <citation type="submission" date="2019-06" db="EMBL/GenBank/DDBJ databases">
        <title>Persicimonas caeni gen. nov., sp. nov., a predatory bacterium isolated from solar saltern.</title>
        <authorList>
            <person name="Wang S."/>
        </authorList>
    </citation>
    <scope>NUCLEOTIDE SEQUENCE [LARGE SCALE GENOMIC DNA]</scope>
    <source>
        <strain evidence="2 3">YN101</strain>
    </source>
</reference>
<sequence length="401" mass="42194">MAAIRGTAVLKYNRVVLLVALALVVGCSDDDSQVAPQKDVGGSEDAAVEADTGSDASGDAVDDVEEDAAEPAALRVTPTQLFFEGVEIGQTATETVRLANVGGSTLYINNAELTEGDPENDAELKPGSTWVGDDPLAIEPGTHVDLEVVYEPLDHVTDRGVLSISGTDPDNPQVEVAIETVSSYPDIDVLRTLRFGTVAVGSPATEEVVIHNRGISPLTVNEILMAGDSAFSLAMQAPYETPAVIEKDDYIIFEVTYNPSDAETDEATITIDSNDPDESSYEIGVIGNEPTPCIRVSSKSLDFGEVNTGARGTESLTILNCSETRQLQVSQIALSTDGGGAFTINQAPDTPVSIPPRTTEQVQVAASSDDVRDAIGVLVVESNDPQQGGLVVDLRASFIDE</sequence>
<feature type="compositionally biased region" description="Low complexity" evidence="1">
    <location>
        <begin position="49"/>
        <end position="59"/>
    </location>
</feature>
<dbReference type="InterPro" id="IPR013783">
    <property type="entry name" value="Ig-like_fold"/>
</dbReference>
<dbReference type="PANTHER" id="PTHR46127">
    <property type="entry name" value="CILIA- AND FLAGELLA-ASSOCIATED PROTEIN 65"/>
    <property type="match status" value="1"/>
</dbReference>
<dbReference type="NCBIfam" id="NF012200">
    <property type="entry name" value="choice_anch_D"/>
    <property type="match status" value="3"/>
</dbReference>